<organism evidence="1 2">
    <name type="scientific">Ancylostoma duodenale</name>
    <dbReference type="NCBI Taxonomy" id="51022"/>
    <lineage>
        <taxon>Eukaryota</taxon>
        <taxon>Metazoa</taxon>
        <taxon>Ecdysozoa</taxon>
        <taxon>Nematoda</taxon>
        <taxon>Chromadorea</taxon>
        <taxon>Rhabditida</taxon>
        <taxon>Rhabditina</taxon>
        <taxon>Rhabditomorpha</taxon>
        <taxon>Strongyloidea</taxon>
        <taxon>Ancylostomatidae</taxon>
        <taxon>Ancylostomatinae</taxon>
        <taxon>Ancylostoma</taxon>
    </lineage>
</organism>
<dbReference type="Proteomes" id="UP000054047">
    <property type="component" value="Unassembled WGS sequence"/>
</dbReference>
<dbReference type="OrthoDB" id="10060424at2759"/>
<name>A0A0C2FZ94_9BILA</name>
<evidence type="ECO:0000313" key="2">
    <source>
        <dbReference type="Proteomes" id="UP000054047"/>
    </source>
</evidence>
<reference evidence="1 2" key="1">
    <citation type="submission" date="2013-12" db="EMBL/GenBank/DDBJ databases">
        <title>Draft genome of the parsitic nematode Ancylostoma duodenale.</title>
        <authorList>
            <person name="Mitreva M."/>
        </authorList>
    </citation>
    <scope>NUCLEOTIDE SEQUENCE [LARGE SCALE GENOMIC DNA]</scope>
    <source>
        <strain evidence="1 2">Zhejiang</strain>
    </source>
</reference>
<protein>
    <submittedName>
        <fullName evidence="1">Uncharacterized protein</fullName>
    </submittedName>
</protein>
<feature type="non-terminal residue" evidence="1">
    <location>
        <position position="1"/>
    </location>
</feature>
<dbReference type="AlphaFoldDB" id="A0A0C2FZ94"/>
<dbReference type="EMBL" id="KN744842">
    <property type="protein sequence ID" value="KIH51994.1"/>
    <property type="molecule type" value="Genomic_DNA"/>
</dbReference>
<keyword evidence="2" id="KW-1185">Reference proteome</keyword>
<proteinExistence type="predicted"/>
<gene>
    <name evidence="1" type="ORF">ANCDUO_17911</name>
</gene>
<sequence>CDPKKCGEGELQNPQTGECTSIDCPLGYYPSNGMCHGEKEIGLERKDKILSSYCDRNLFIRLKTY</sequence>
<evidence type="ECO:0000313" key="1">
    <source>
        <dbReference type="EMBL" id="KIH51994.1"/>
    </source>
</evidence>
<accession>A0A0C2FZ94</accession>